<evidence type="ECO:0008006" key="4">
    <source>
        <dbReference type="Google" id="ProtNLM"/>
    </source>
</evidence>
<gene>
    <name evidence="2" type="ORF">SAMN05216219_1132</name>
</gene>
<dbReference type="AlphaFoldDB" id="A0A1I4ZWL7"/>
<evidence type="ECO:0000256" key="1">
    <source>
        <dbReference type="SAM" id="Phobius"/>
    </source>
</evidence>
<keyword evidence="3" id="KW-1185">Reference proteome</keyword>
<feature type="transmembrane region" description="Helical" evidence="1">
    <location>
        <begin position="39"/>
        <end position="57"/>
    </location>
</feature>
<name>A0A1I4ZWL7_9MICO</name>
<proteinExistence type="predicted"/>
<organism evidence="2 3">
    <name type="scientific">Mycetocola miduiensis</name>
    <dbReference type="NCBI Taxonomy" id="995034"/>
    <lineage>
        <taxon>Bacteria</taxon>
        <taxon>Bacillati</taxon>
        <taxon>Actinomycetota</taxon>
        <taxon>Actinomycetes</taxon>
        <taxon>Micrococcales</taxon>
        <taxon>Microbacteriaceae</taxon>
        <taxon>Mycetocola</taxon>
    </lineage>
</organism>
<keyword evidence="1" id="KW-0472">Membrane</keyword>
<reference evidence="3" key="1">
    <citation type="submission" date="2016-10" db="EMBL/GenBank/DDBJ databases">
        <authorList>
            <person name="Varghese N."/>
            <person name="Submissions S."/>
        </authorList>
    </citation>
    <scope>NUCLEOTIDE SEQUENCE [LARGE SCALE GENOMIC DNA]</scope>
    <source>
        <strain evidence="3">CGMCC 1.11101</strain>
    </source>
</reference>
<dbReference type="RefSeq" id="WP_090709564.1">
    <property type="nucleotide sequence ID" value="NZ_FOVM01000002.1"/>
</dbReference>
<dbReference type="STRING" id="995034.SAMN05216219_1132"/>
<keyword evidence="1" id="KW-1133">Transmembrane helix</keyword>
<sequence>MTHSGTNSSLYPALPGLGIALGAGAGLTIGVAIAGAPGIALGAAIGAGIGLVAGAVARDLFTKRPAADTDRASDRITSS</sequence>
<feature type="transmembrane region" description="Helical" evidence="1">
    <location>
        <begin position="12"/>
        <end position="33"/>
    </location>
</feature>
<dbReference type="Proteomes" id="UP000198867">
    <property type="component" value="Unassembled WGS sequence"/>
</dbReference>
<evidence type="ECO:0000313" key="2">
    <source>
        <dbReference type="EMBL" id="SFN54460.1"/>
    </source>
</evidence>
<protein>
    <recommendedName>
        <fullName evidence="4">Glycine zipper</fullName>
    </recommendedName>
</protein>
<keyword evidence="1" id="KW-0812">Transmembrane</keyword>
<accession>A0A1I4ZWL7</accession>
<dbReference type="EMBL" id="FOVM01000002">
    <property type="protein sequence ID" value="SFN54460.1"/>
    <property type="molecule type" value="Genomic_DNA"/>
</dbReference>
<evidence type="ECO:0000313" key="3">
    <source>
        <dbReference type="Proteomes" id="UP000198867"/>
    </source>
</evidence>